<reference evidence="1 2" key="1">
    <citation type="submission" date="2011-10" db="EMBL/GenBank/DDBJ databases">
        <title>The Improved High-Quality Draft genome of Leptonema illini DSM 21528.</title>
        <authorList>
            <consortium name="US DOE Joint Genome Institute (JGI-PGF)"/>
            <person name="Lucas S."/>
            <person name="Copeland A."/>
            <person name="Lapidus A."/>
            <person name="Glavina del Rio T."/>
            <person name="Dalin E."/>
            <person name="Tice H."/>
            <person name="Bruce D."/>
            <person name="Goodwin L."/>
            <person name="Pitluck S."/>
            <person name="Peters L."/>
            <person name="Mikhailova N."/>
            <person name="Held B."/>
            <person name="Kyrpides N."/>
            <person name="Mavromatis K."/>
            <person name="Ivanova N."/>
            <person name="Markowitz V."/>
            <person name="Cheng J.-F."/>
            <person name="Hugenholtz P."/>
            <person name="Woyke T."/>
            <person name="Wu D."/>
            <person name="Gronow S."/>
            <person name="Wellnitz S."/>
            <person name="Brambilla E.-M."/>
            <person name="Klenk H.-P."/>
            <person name="Eisen J.A."/>
        </authorList>
    </citation>
    <scope>NUCLEOTIDE SEQUENCE [LARGE SCALE GENOMIC DNA]</scope>
    <source>
        <strain evidence="1 2">DSM 21528</strain>
    </source>
</reference>
<gene>
    <name evidence="1" type="ORF">Lepil_3360</name>
</gene>
<sequence length="218" mass="24579">MQPVSFEDGIMARLASLFRVAFLPMTLLCVLPLRSETIVLKEDRPIPASLGFGEELDAEEIVTWYELEKIAAAENRIVLSDCGTAGLQDNIARWIPETGLEFTLRPQSNRRVFLYLDFVGMIDQDMEAIADEQRCRPARRETILPSAKPGPYEWVEVFVNGKRKLITYQGHDVGFTGPIAVPVSRDEFRAGLIHVRIVPSGRLLALWDVFLSHSPPEE</sequence>
<accession>H2CHE6</accession>
<dbReference type="AlphaFoldDB" id="H2CHE6"/>
<dbReference type="RefSeq" id="WP_002774336.1">
    <property type="nucleotide sequence ID" value="NZ_JH597773.1"/>
</dbReference>
<evidence type="ECO:0000313" key="2">
    <source>
        <dbReference type="Proteomes" id="UP000005737"/>
    </source>
</evidence>
<organism evidence="1 2">
    <name type="scientific">Leptonema illini DSM 21528</name>
    <dbReference type="NCBI Taxonomy" id="929563"/>
    <lineage>
        <taxon>Bacteria</taxon>
        <taxon>Pseudomonadati</taxon>
        <taxon>Spirochaetota</taxon>
        <taxon>Spirochaetia</taxon>
        <taxon>Leptospirales</taxon>
        <taxon>Leptospiraceae</taxon>
        <taxon>Leptonema</taxon>
    </lineage>
</organism>
<evidence type="ECO:0000313" key="1">
    <source>
        <dbReference type="EMBL" id="EHQ08019.1"/>
    </source>
</evidence>
<dbReference type="HOGENOM" id="CLU_1265647_0_0_12"/>
<dbReference type="EMBL" id="JH597773">
    <property type="protein sequence ID" value="EHQ08019.1"/>
    <property type="molecule type" value="Genomic_DNA"/>
</dbReference>
<dbReference type="NCBIfam" id="NF047479">
    <property type="entry name" value="LIC10729_fam"/>
    <property type="match status" value="1"/>
</dbReference>
<keyword evidence="2" id="KW-1185">Reference proteome</keyword>
<proteinExistence type="predicted"/>
<dbReference type="Proteomes" id="UP000005737">
    <property type="component" value="Unassembled WGS sequence"/>
</dbReference>
<protein>
    <submittedName>
        <fullName evidence="1">Uncharacterized protein</fullName>
    </submittedName>
</protein>
<name>H2CHE6_9LEPT</name>